<name>A0A372MGC3_9SPIR</name>
<dbReference type="AlphaFoldDB" id="A0A372MGC3"/>
<reference evidence="3" key="1">
    <citation type="submission" date="2018-08" db="EMBL/GenBank/DDBJ databases">
        <authorList>
            <person name="Grouzdev D.S."/>
            <person name="Krutkina M.S."/>
        </authorList>
    </citation>
    <scope>NUCLEOTIDE SEQUENCE [LARGE SCALE GENOMIC DNA]</scope>
    <source>
        <strain evidence="3">4-11</strain>
    </source>
</reference>
<gene>
    <name evidence="2" type="ORF">DYP60_08225</name>
</gene>
<dbReference type="InterPro" id="IPR029044">
    <property type="entry name" value="Nucleotide-diphossugar_trans"/>
</dbReference>
<evidence type="ECO:0000313" key="2">
    <source>
        <dbReference type="EMBL" id="RFU94825.1"/>
    </source>
</evidence>
<comment type="caution">
    <text evidence="2">The sequence shown here is derived from an EMBL/GenBank/DDBJ whole genome shotgun (WGS) entry which is preliminary data.</text>
</comment>
<dbReference type="Pfam" id="PF00483">
    <property type="entry name" value="NTP_transferase"/>
    <property type="match status" value="1"/>
</dbReference>
<dbReference type="InterPro" id="IPR005835">
    <property type="entry name" value="NTP_transferase_dom"/>
</dbReference>
<dbReference type="OrthoDB" id="9779926at2"/>
<organism evidence="2 3">
    <name type="scientific">Sphaerochaeta halotolerans</name>
    <dbReference type="NCBI Taxonomy" id="2293840"/>
    <lineage>
        <taxon>Bacteria</taxon>
        <taxon>Pseudomonadati</taxon>
        <taxon>Spirochaetota</taxon>
        <taxon>Spirochaetia</taxon>
        <taxon>Spirochaetales</taxon>
        <taxon>Sphaerochaetaceae</taxon>
        <taxon>Sphaerochaeta</taxon>
    </lineage>
</organism>
<proteinExistence type="predicted"/>
<dbReference type="Gene3D" id="3.90.550.10">
    <property type="entry name" value="Spore Coat Polysaccharide Biosynthesis Protein SpsA, Chain A"/>
    <property type="match status" value="1"/>
</dbReference>
<reference evidence="2 3" key="2">
    <citation type="submission" date="2018-09" db="EMBL/GenBank/DDBJ databases">
        <title>Genome of Sphaerochaeta halotolerans strain 4-11.</title>
        <authorList>
            <person name="Nazina T.N."/>
            <person name="Sokolova D.S."/>
        </authorList>
    </citation>
    <scope>NUCLEOTIDE SEQUENCE [LARGE SCALE GENOMIC DNA]</scope>
    <source>
        <strain evidence="2 3">4-11</strain>
    </source>
</reference>
<dbReference type="Proteomes" id="UP000264002">
    <property type="component" value="Unassembled WGS sequence"/>
</dbReference>
<dbReference type="SUPFAM" id="SSF53448">
    <property type="entry name" value="Nucleotide-diphospho-sugar transferases"/>
    <property type="match status" value="1"/>
</dbReference>
<sequence length="302" mass="34121">MKPTLLVMAAGMGSRYGGIKQIDSVGNHGETLLDYGVYDAHRSGFEKVVFIIRKDIEKDFRERLFDRIANNMDATYVFQSQDALLSEEQIRLAGNRKKPWGTIHAVLCAENVVKEPFAVINADDYYGREAFAILAEHLSALEPGSKEHAMVGYVLDHTMSKSGTVSRAICNVEDGYLVSMEEHTKIGYEGDKVVSHQPSGDIVLTGKEWVSMNFFGFSPTAFESFNHYWDSFIKEHITSEKIECYLPNGASNIVTNGEGKMRFYTTQESWFGMTYSEDKDIVKHELAKKVSSGYYPDKLWKL</sequence>
<protein>
    <recommendedName>
        <fullName evidence="1">Nucleotidyl transferase domain-containing protein</fullName>
    </recommendedName>
</protein>
<accession>A0A372MGC3</accession>
<dbReference type="EMBL" id="QUWK01000007">
    <property type="protein sequence ID" value="RFU94825.1"/>
    <property type="molecule type" value="Genomic_DNA"/>
</dbReference>
<evidence type="ECO:0000313" key="3">
    <source>
        <dbReference type="Proteomes" id="UP000264002"/>
    </source>
</evidence>
<evidence type="ECO:0000259" key="1">
    <source>
        <dbReference type="Pfam" id="PF00483"/>
    </source>
</evidence>
<keyword evidence="3" id="KW-1185">Reference proteome</keyword>
<dbReference type="RefSeq" id="WP_117330522.1">
    <property type="nucleotide sequence ID" value="NZ_QUWK01000007.1"/>
</dbReference>
<feature type="domain" description="Nucleotidyl transferase" evidence="1">
    <location>
        <begin position="7"/>
        <end position="163"/>
    </location>
</feature>